<dbReference type="GO" id="GO:0004140">
    <property type="term" value="F:dephospho-CoA kinase activity"/>
    <property type="evidence" value="ECO:0007669"/>
    <property type="project" value="UniProtKB-EC"/>
</dbReference>
<comment type="catalytic activity">
    <reaction evidence="3">
        <text>3'-dephospho-CoA + ATP = ADP + CoA + H(+)</text>
        <dbReference type="Rhea" id="RHEA:18245"/>
        <dbReference type="ChEBI" id="CHEBI:15378"/>
        <dbReference type="ChEBI" id="CHEBI:30616"/>
        <dbReference type="ChEBI" id="CHEBI:57287"/>
        <dbReference type="ChEBI" id="CHEBI:57328"/>
        <dbReference type="ChEBI" id="CHEBI:456216"/>
        <dbReference type="EC" id="2.7.1.24"/>
    </reaction>
</comment>
<protein>
    <recommendedName>
        <fullName evidence="3 4">Dephospho-CoA kinase</fullName>
        <ecNumber evidence="3 4">2.7.1.24</ecNumber>
    </recommendedName>
    <alternativeName>
        <fullName evidence="3">Dephosphocoenzyme A kinase</fullName>
    </alternativeName>
</protein>
<dbReference type="Pfam" id="PF01121">
    <property type="entry name" value="CoaE"/>
    <property type="match status" value="1"/>
</dbReference>
<dbReference type="RefSeq" id="WP_149458835.1">
    <property type="nucleotide sequence ID" value="NZ_SCWC02000002.1"/>
</dbReference>
<dbReference type="EMBL" id="SCWC02000002">
    <property type="protein sequence ID" value="KAA1039910.1"/>
    <property type="molecule type" value="Genomic_DNA"/>
</dbReference>
<dbReference type="Gene3D" id="3.40.50.300">
    <property type="entry name" value="P-loop containing nucleotide triphosphate hydrolases"/>
    <property type="match status" value="1"/>
</dbReference>
<dbReference type="PANTHER" id="PTHR10695">
    <property type="entry name" value="DEPHOSPHO-COA KINASE-RELATED"/>
    <property type="match status" value="1"/>
</dbReference>
<reference evidence="5 6" key="1">
    <citation type="submission" date="2019-09" db="EMBL/GenBank/DDBJ databases">
        <authorList>
            <person name="Mazhar S."/>
            <person name="Altermann E."/>
            <person name="Hill C."/>
            <person name="Mcauliffe O."/>
        </authorList>
    </citation>
    <scope>NUCLEOTIDE SEQUENCE [LARGE SCALE GENOMIC DNA]</scope>
    <source>
        <strain evidence="5 6">ATCC 51831</strain>
    </source>
</reference>
<dbReference type="InterPro" id="IPR001977">
    <property type="entry name" value="Depp_CoAkinase"/>
</dbReference>
<evidence type="ECO:0000313" key="5">
    <source>
        <dbReference type="EMBL" id="KAA1039910.1"/>
    </source>
</evidence>
<keyword evidence="3 5" id="KW-0418">Kinase</keyword>
<dbReference type="HAMAP" id="MF_00376">
    <property type="entry name" value="Dephospho_CoA_kinase"/>
    <property type="match status" value="1"/>
</dbReference>
<proteinExistence type="inferred from homology"/>
<sequence>MKVIGLTGGIASGKSTVSELLRGYGFAVVDADVASRTAVAAGSDGLQEVIAVFGGEAVIDGEMNRPYIGQLVFNDPEKRAALNSIIHPRVREIMALEKRAALQNGRYVVMDIPLLYENKLEATVDEVWVVYVPEHLQLERLMKRNDMTQEAAAARIASQLAIEEKKARADVVIDNSGDLQTLEQHVKKAVEQFFERNEKK</sequence>
<dbReference type="EC" id="2.7.1.24" evidence="3 4"/>
<comment type="pathway">
    <text evidence="3">Cofactor biosynthesis; coenzyme A biosynthesis; CoA from (R)-pantothenate: step 5/5.</text>
</comment>
<dbReference type="InterPro" id="IPR027417">
    <property type="entry name" value="P-loop_NTPase"/>
</dbReference>
<accession>A0ABQ6R9D1</accession>
<evidence type="ECO:0000256" key="4">
    <source>
        <dbReference type="NCBIfam" id="TIGR00152"/>
    </source>
</evidence>
<name>A0ABQ6R9D1_9STAP</name>
<feature type="binding site" evidence="3">
    <location>
        <begin position="11"/>
        <end position="16"/>
    </location>
    <ligand>
        <name>ATP</name>
        <dbReference type="ChEBI" id="CHEBI:30616"/>
    </ligand>
</feature>
<keyword evidence="2 3" id="KW-0067">ATP-binding</keyword>
<evidence type="ECO:0000256" key="2">
    <source>
        <dbReference type="ARBA" id="ARBA00022840"/>
    </source>
</evidence>
<dbReference type="NCBIfam" id="TIGR00152">
    <property type="entry name" value="dephospho-CoA kinase"/>
    <property type="match status" value="1"/>
</dbReference>
<comment type="caution">
    <text evidence="5">The sequence shown here is derived from an EMBL/GenBank/DDBJ whole genome shotgun (WGS) entry which is preliminary data.</text>
</comment>
<dbReference type="SUPFAM" id="SSF52540">
    <property type="entry name" value="P-loop containing nucleoside triphosphate hydrolases"/>
    <property type="match status" value="1"/>
</dbReference>
<keyword evidence="3" id="KW-0963">Cytoplasm</keyword>
<evidence type="ECO:0000256" key="3">
    <source>
        <dbReference type="HAMAP-Rule" id="MF_00376"/>
    </source>
</evidence>
<comment type="similarity">
    <text evidence="3">Belongs to the CoaE family.</text>
</comment>
<dbReference type="Proteomes" id="UP000295735">
    <property type="component" value="Unassembled WGS sequence"/>
</dbReference>
<organism evidence="5 6">
    <name type="scientific">Macrococcus equipercicus</name>
    <dbReference type="NCBI Taxonomy" id="69967"/>
    <lineage>
        <taxon>Bacteria</taxon>
        <taxon>Bacillati</taxon>
        <taxon>Bacillota</taxon>
        <taxon>Bacilli</taxon>
        <taxon>Bacillales</taxon>
        <taxon>Staphylococcaceae</taxon>
        <taxon>Macrococcus</taxon>
    </lineage>
</organism>
<evidence type="ECO:0000256" key="1">
    <source>
        <dbReference type="ARBA" id="ARBA00022741"/>
    </source>
</evidence>
<gene>
    <name evidence="3" type="primary">coaE</name>
    <name evidence="5" type="ORF">ERX35_002675</name>
</gene>
<keyword evidence="1 3" id="KW-0547">Nucleotide-binding</keyword>
<keyword evidence="3" id="KW-0173">Coenzyme A biosynthesis</keyword>
<dbReference type="PROSITE" id="PS51219">
    <property type="entry name" value="DPCK"/>
    <property type="match status" value="1"/>
</dbReference>
<evidence type="ECO:0000313" key="6">
    <source>
        <dbReference type="Proteomes" id="UP000295735"/>
    </source>
</evidence>
<keyword evidence="3 5" id="KW-0808">Transferase</keyword>
<comment type="subcellular location">
    <subcellularLocation>
        <location evidence="3">Cytoplasm</location>
    </subcellularLocation>
</comment>
<keyword evidence="6" id="KW-1185">Reference proteome</keyword>
<comment type="function">
    <text evidence="3">Catalyzes the phosphorylation of the 3'-hydroxyl group of dephosphocoenzyme A to form coenzyme A.</text>
</comment>
<dbReference type="CDD" id="cd02022">
    <property type="entry name" value="DPCK"/>
    <property type="match status" value="1"/>
</dbReference>
<dbReference type="PANTHER" id="PTHR10695:SF46">
    <property type="entry name" value="BIFUNCTIONAL COENZYME A SYNTHASE-RELATED"/>
    <property type="match status" value="1"/>
</dbReference>